<dbReference type="AlphaFoldDB" id="A0A7J6C2S6"/>
<evidence type="ECO:0000256" key="7">
    <source>
        <dbReference type="SAM" id="Phobius"/>
    </source>
</evidence>
<comment type="caution">
    <text evidence="8">The sequence shown here is derived from an EMBL/GenBank/DDBJ whole genome shotgun (WGS) entry which is preliminary data.</text>
</comment>
<dbReference type="GO" id="GO:0007165">
    <property type="term" value="P:signal transduction"/>
    <property type="evidence" value="ECO:0007669"/>
    <property type="project" value="TreeGrafter"/>
</dbReference>
<name>A0A7J6C2S6_9TELE</name>
<comment type="similarity">
    <text evidence="1">Belongs to the protein-tyrosine phosphatase family. Non-receptor class dual specificity subfamily.</text>
</comment>
<dbReference type="Proteomes" id="UP000579812">
    <property type="component" value="Unassembled WGS sequence"/>
</dbReference>
<evidence type="ECO:0000313" key="9">
    <source>
        <dbReference type="Proteomes" id="UP000579812"/>
    </source>
</evidence>
<sequence length="235" mass="25793">MVVAYLMTVTNYSWEECLTAVKAVHSFVGPNYGFRQQLQEFQMKQVSELPLWLWLLDSLLPASFLSLAAQLCLLPGLSSSSLQLLSYFSLAHLPQEIPIKSARLLPSPSWNHSPTLTIPCALLFIGELIGLLPLWLWLLDSLLPASFLSLAAQLCLLPGLSSSSLQLLSYFSLAHLPQEIPIKSARLLPSPSWNHSPTLTIPCALLFIGELIGLVALGLLLSAYHSENPFLDASC</sequence>
<keyword evidence="7" id="KW-1133">Transmembrane helix</keyword>
<evidence type="ECO:0000256" key="5">
    <source>
        <dbReference type="ARBA" id="ARBA00048336"/>
    </source>
</evidence>
<dbReference type="InterPro" id="IPR029021">
    <property type="entry name" value="Prot-tyrosine_phosphatase-like"/>
</dbReference>
<keyword evidence="7" id="KW-0812">Transmembrane</keyword>
<dbReference type="GO" id="GO:0004722">
    <property type="term" value="F:protein serine/threonine phosphatase activity"/>
    <property type="evidence" value="ECO:0007669"/>
    <property type="project" value="UniProtKB-EC"/>
</dbReference>
<feature type="transmembrane region" description="Helical" evidence="7">
    <location>
        <begin position="116"/>
        <end position="138"/>
    </location>
</feature>
<dbReference type="PANTHER" id="PTHR45948:SF1">
    <property type="entry name" value="TYROSINE-PROTEIN PHOSPHATASE DOMAIN-CONTAINING PROTEIN"/>
    <property type="match status" value="1"/>
</dbReference>
<keyword evidence="3" id="KW-0904">Protein phosphatase</keyword>
<dbReference type="PANTHER" id="PTHR45948">
    <property type="entry name" value="DUAL SPECIFICITY PROTEIN PHOSPHATASE DDB_G0269404-RELATED"/>
    <property type="match status" value="1"/>
</dbReference>
<dbReference type="Gene3D" id="3.90.190.10">
    <property type="entry name" value="Protein tyrosine phosphatase superfamily"/>
    <property type="match status" value="1"/>
</dbReference>
<keyword evidence="9" id="KW-1185">Reference proteome</keyword>
<dbReference type="EMBL" id="JAAMOB010000018">
    <property type="protein sequence ID" value="KAF4101587.1"/>
    <property type="molecule type" value="Genomic_DNA"/>
</dbReference>
<keyword evidence="7" id="KW-0472">Membrane</keyword>
<organism evidence="8 9">
    <name type="scientific">Onychostoma macrolepis</name>
    <dbReference type="NCBI Taxonomy" id="369639"/>
    <lineage>
        <taxon>Eukaryota</taxon>
        <taxon>Metazoa</taxon>
        <taxon>Chordata</taxon>
        <taxon>Craniata</taxon>
        <taxon>Vertebrata</taxon>
        <taxon>Euteleostomi</taxon>
        <taxon>Actinopterygii</taxon>
        <taxon>Neopterygii</taxon>
        <taxon>Teleostei</taxon>
        <taxon>Ostariophysi</taxon>
        <taxon>Cypriniformes</taxon>
        <taxon>Cyprinidae</taxon>
        <taxon>Acrossocheilinae</taxon>
        <taxon>Onychostoma</taxon>
    </lineage>
</organism>
<gene>
    <name evidence="8" type="ORF">G5714_018019</name>
</gene>
<feature type="transmembrane region" description="Helical" evidence="7">
    <location>
        <begin position="199"/>
        <end position="221"/>
    </location>
</feature>
<evidence type="ECO:0000256" key="2">
    <source>
        <dbReference type="ARBA" id="ARBA00022801"/>
    </source>
</evidence>
<evidence type="ECO:0000313" key="8">
    <source>
        <dbReference type="EMBL" id="KAF4101587.1"/>
    </source>
</evidence>
<dbReference type="SUPFAM" id="SSF52799">
    <property type="entry name" value="(Phosphotyrosine protein) phosphatases II"/>
    <property type="match status" value="1"/>
</dbReference>
<dbReference type="GO" id="GO:0004725">
    <property type="term" value="F:protein tyrosine phosphatase activity"/>
    <property type="evidence" value="ECO:0007669"/>
    <property type="project" value="UniProtKB-EC"/>
</dbReference>
<comment type="catalytic activity">
    <reaction evidence="6">
        <text>O-phospho-L-tyrosyl-[protein] + H2O = L-tyrosyl-[protein] + phosphate</text>
        <dbReference type="Rhea" id="RHEA:10684"/>
        <dbReference type="Rhea" id="RHEA-COMP:10136"/>
        <dbReference type="Rhea" id="RHEA-COMP:20101"/>
        <dbReference type="ChEBI" id="CHEBI:15377"/>
        <dbReference type="ChEBI" id="CHEBI:43474"/>
        <dbReference type="ChEBI" id="CHEBI:46858"/>
        <dbReference type="ChEBI" id="CHEBI:61978"/>
        <dbReference type="EC" id="3.1.3.48"/>
    </reaction>
</comment>
<feature type="transmembrane region" description="Helical" evidence="7">
    <location>
        <begin position="150"/>
        <end position="171"/>
    </location>
</feature>
<comment type="catalytic activity">
    <reaction evidence="5">
        <text>O-phospho-L-threonyl-[protein] + H2O = L-threonyl-[protein] + phosphate</text>
        <dbReference type="Rhea" id="RHEA:47004"/>
        <dbReference type="Rhea" id="RHEA-COMP:11060"/>
        <dbReference type="Rhea" id="RHEA-COMP:11605"/>
        <dbReference type="ChEBI" id="CHEBI:15377"/>
        <dbReference type="ChEBI" id="CHEBI:30013"/>
        <dbReference type="ChEBI" id="CHEBI:43474"/>
        <dbReference type="ChEBI" id="CHEBI:61977"/>
        <dbReference type="EC" id="3.1.3.16"/>
    </reaction>
</comment>
<proteinExistence type="inferred from homology"/>
<accession>A0A7J6C2S6</accession>
<protein>
    <submittedName>
        <fullName evidence="8">Uncharacterized protein</fullName>
    </submittedName>
</protein>
<feature type="transmembrane region" description="Helical" evidence="7">
    <location>
        <begin position="51"/>
        <end position="77"/>
    </location>
</feature>
<comment type="catalytic activity">
    <reaction evidence="4">
        <text>O-phospho-L-seryl-[protein] + H2O = L-seryl-[protein] + phosphate</text>
        <dbReference type="Rhea" id="RHEA:20629"/>
        <dbReference type="Rhea" id="RHEA-COMP:9863"/>
        <dbReference type="Rhea" id="RHEA-COMP:11604"/>
        <dbReference type="ChEBI" id="CHEBI:15377"/>
        <dbReference type="ChEBI" id="CHEBI:29999"/>
        <dbReference type="ChEBI" id="CHEBI:43474"/>
        <dbReference type="ChEBI" id="CHEBI:83421"/>
        <dbReference type="EC" id="3.1.3.16"/>
    </reaction>
</comment>
<evidence type="ECO:0000256" key="4">
    <source>
        <dbReference type="ARBA" id="ARBA00047761"/>
    </source>
</evidence>
<evidence type="ECO:0000256" key="3">
    <source>
        <dbReference type="ARBA" id="ARBA00022912"/>
    </source>
</evidence>
<evidence type="ECO:0000256" key="6">
    <source>
        <dbReference type="ARBA" id="ARBA00051722"/>
    </source>
</evidence>
<evidence type="ECO:0000256" key="1">
    <source>
        <dbReference type="ARBA" id="ARBA00008601"/>
    </source>
</evidence>
<dbReference type="GO" id="GO:0005829">
    <property type="term" value="C:cytosol"/>
    <property type="evidence" value="ECO:0007669"/>
    <property type="project" value="TreeGrafter"/>
</dbReference>
<reference evidence="8 9" key="1">
    <citation type="submission" date="2020-04" db="EMBL/GenBank/DDBJ databases">
        <title>Chromosome-level genome assembly of a cyprinid fish Onychostoma macrolepis by integration of Nanopore Sequencing, Bionano and Hi-C technology.</title>
        <authorList>
            <person name="Wang D."/>
        </authorList>
    </citation>
    <scope>NUCLEOTIDE SEQUENCE [LARGE SCALE GENOMIC DNA]</scope>
    <source>
        <strain evidence="8">SWU-2019</strain>
        <tissue evidence="8">Muscle</tissue>
    </source>
</reference>
<keyword evidence="2" id="KW-0378">Hydrolase</keyword>